<protein>
    <submittedName>
        <fullName evidence="8">Nucleotide-diphospho-sugar transferase</fullName>
    </submittedName>
</protein>
<evidence type="ECO:0000256" key="4">
    <source>
        <dbReference type="PROSITE-ProRule" id="PRU00175"/>
    </source>
</evidence>
<keyword evidence="2 4" id="KW-0863">Zinc-finger</keyword>
<dbReference type="SUPFAM" id="SSF53448">
    <property type="entry name" value="Nucleotide-diphospho-sugar transferases"/>
    <property type="match status" value="1"/>
</dbReference>
<keyword evidence="3" id="KW-0862">Zinc</keyword>
<accession>A0A9P9GDT3</accession>
<dbReference type="OrthoDB" id="2014201at2759"/>
<evidence type="ECO:0000256" key="3">
    <source>
        <dbReference type="ARBA" id="ARBA00022833"/>
    </source>
</evidence>
<keyword evidence="8" id="KW-0808">Transferase</keyword>
<feature type="chain" id="PRO_5040145349" evidence="6">
    <location>
        <begin position="27"/>
        <end position="468"/>
    </location>
</feature>
<evidence type="ECO:0000313" key="8">
    <source>
        <dbReference type="EMBL" id="KAH7237700.1"/>
    </source>
</evidence>
<gene>
    <name evidence="8" type="ORF">BKA55DRAFT_597150</name>
</gene>
<organism evidence="8 9">
    <name type="scientific">Fusarium redolens</name>
    <dbReference type="NCBI Taxonomy" id="48865"/>
    <lineage>
        <taxon>Eukaryota</taxon>
        <taxon>Fungi</taxon>
        <taxon>Dikarya</taxon>
        <taxon>Ascomycota</taxon>
        <taxon>Pezizomycotina</taxon>
        <taxon>Sordariomycetes</taxon>
        <taxon>Hypocreomycetidae</taxon>
        <taxon>Hypocreales</taxon>
        <taxon>Nectriaceae</taxon>
        <taxon>Fusarium</taxon>
        <taxon>Fusarium redolens species complex</taxon>
    </lineage>
</organism>
<dbReference type="InterPro" id="IPR001841">
    <property type="entry name" value="Znf_RING"/>
</dbReference>
<dbReference type="PROSITE" id="PS50089">
    <property type="entry name" value="ZF_RING_2"/>
    <property type="match status" value="1"/>
</dbReference>
<dbReference type="InterPro" id="IPR017907">
    <property type="entry name" value="Znf_RING_CS"/>
</dbReference>
<reference evidence="8" key="1">
    <citation type="journal article" date="2021" name="Nat. Commun.">
        <title>Genetic determinants of endophytism in the Arabidopsis root mycobiome.</title>
        <authorList>
            <person name="Mesny F."/>
            <person name="Miyauchi S."/>
            <person name="Thiergart T."/>
            <person name="Pickel B."/>
            <person name="Atanasova L."/>
            <person name="Karlsson M."/>
            <person name="Huettel B."/>
            <person name="Barry K.W."/>
            <person name="Haridas S."/>
            <person name="Chen C."/>
            <person name="Bauer D."/>
            <person name="Andreopoulos W."/>
            <person name="Pangilinan J."/>
            <person name="LaButti K."/>
            <person name="Riley R."/>
            <person name="Lipzen A."/>
            <person name="Clum A."/>
            <person name="Drula E."/>
            <person name="Henrissat B."/>
            <person name="Kohler A."/>
            <person name="Grigoriev I.V."/>
            <person name="Martin F.M."/>
            <person name="Hacquard S."/>
        </authorList>
    </citation>
    <scope>NUCLEOTIDE SEQUENCE</scope>
    <source>
        <strain evidence="8">MPI-CAGE-AT-0023</strain>
    </source>
</reference>
<dbReference type="GeneID" id="70225992"/>
<sequence>MTSKRTRSSLFAALTILLLLFYLNQYQDFASHSAFSSSHHNSPDIDWSRFAYTQYVTNSEYLCNSLIFFEALQRLGSLPDRVMMVPESMLEPEMENSSDAYLLNKSRDEYNVKIVPITIQTRWAGDVTWADSYTKLLAFNQTKYDRVLSIDSDSVLLQPMDELFFLPAAPVAMPRAYWISPEKILSSQVMLIQPSEKEFFRIMERMQSVKSGEYDMEIVNQLYGDSALIFPHHRYDLLSGEFRNDDHAHYLGSELETWDPATAYSEAKLIHFSDWPLPKPWKPTPEDERLGAQPNCSRRTSGEEDSQPHPFASSQTLDFITMVNANANFPLNPKYENHANKNAEGTVTESFWPNIRKHILSDDPNAKPMKAICAVCWDELYVTCISSPDEKLDIALVTPCGHIMCPRCLPRKVFDYYAENFVAKRKCPIYKTGLECVVCKKTCNKEMIPTYGGKASIESFPETAPECG</sequence>
<dbReference type="EMBL" id="JAGMUX010000015">
    <property type="protein sequence ID" value="KAH7237700.1"/>
    <property type="molecule type" value="Genomic_DNA"/>
</dbReference>
<evidence type="ECO:0000256" key="6">
    <source>
        <dbReference type="SAM" id="SignalP"/>
    </source>
</evidence>
<comment type="caution">
    <text evidence="8">The sequence shown here is derived from an EMBL/GenBank/DDBJ whole genome shotgun (WGS) entry which is preliminary data.</text>
</comment>
<name>A0A9P9GDT3_FUSRE</name>
<dbReference type="Proteomes" id="UP000720189">
    <property type="component" value="Unassembled WGS sequence"/>
</dbReference>
<evidence type="ECO:0000256" key="1">
    <source>
        <dbReference type="ARBA" id="ARBA00022723"/>
    </source>
</evidence>
<dbReference type="AlphaFoldDB" id="A0A9P9GDT3"/>
<dbReference type="PROSITE" id="PS00518">
    <property type="entry name" value="ZF_RING_1"/>
    <property type="match status" value="1"/>
</dbReference>
<dbReference type="PANTHER" id="PTHR11183">
    <property type="entry name" value="GLYCOGENIN SUBFAMILY MEMBER"/>
    <property type="match status" value="1"/>
</dbReference>
<evidence type="ECO:0000313" key="9">
    <source>
        <dbReference type="Proteomes" id="UP000720189"/>
    </source>
</evidence>
<feature type="signal peptide" evidence="6">
    <location>
        <begin position="1"/>
        <end position="26"/>
    </location>
</feature>
<dbReference type="InterPro" id="IPR050587">
    <property type="entry name" value="GNT1/Glycosyltrans_8"/>
</dbReference>
<dbReference type="GO" id="GO:0008270">
    <property type="term" value="F:zinc ion binding"/>
    <property type="evidence" value="ECO:0007669"/>
    <property type="project" value="UniProtKB-KW"/>
</dbReference>
<dbReference type="Gene3D" id="3.90.550.10">
    <property type="entry name" value="Spore Coat Polysaccharide Biosynthesis Protein SpsA, Chain A"/>
    <property type="match status" value="1"/>
</dbReference>
<proteinExistence type="predicted"/>
<feature type="domain" description="RING-type" evidence="7">
    <location>
        <begin position="373"/>
        <end position="431"/>
    </location>
</feature>
<dbReference type="RefSeq" id="XP_046045559.1">
    <property type="nucleotide sequence ID" value="XM_046196038.1"/>
</dbReference>
<keyword evidence="9" id="KW-1185">Reference proteome</keyword>
<feature type="region of interest" description="Disordered" evidence="5">
    <location>
        <begin position="281"/>
        <end position="311"/>
    </location>
</feature>
<dbReference type="GO" id="GO:0016740">
    <property type="term" value="F:transferase activity"/>
    <property type="evidence" value="ECO:0007669"/>
    <property type="project" value="UniProtKB-KW"/>
</dbReference>
<evidence type="ECO:0000256" key="2">
    <source>
        <dbReference type="ARBA" id="ARBA00022771"/>
    </source>
</evidence>
<evidence type="ECO:0000256" key="5">
    <source>
        <dbReference type="SAM" id="MobiDB-lite"/>
    </source>
</evidence>
<keyword evidence="1" id="KW-0479">Metal-binding</keyword>
<keyword evidence="6" id="KW-0732">Signal</keyword>
<dbReference type="InterPro" id="IPR029044">
    <property type="entry name" value="Nucleotide-diphossugar_trans"/>
</dbReference>
<evidence type="ECO:0000259" key="7">
    <source>
        <dbReference type="PROSITE" id="PS50089"/>
    </source>
</evidence>